<dbReference type="Proteomes" id="UP000054359">
    <property type="component" value="Unassembled WGS sequence"/>
</dbReference>
<dbReference type="Pfam" id="PF00025">
    <property type="entry name" value="Arf"/>
    <property type="match status" value="1"/>
</dbReference>
<evidence type="ECO:0000256" key="5">
    <source>
        <dbReference type="SAM" id="Phobius"/>
    </source>
</evidence>
<evidence type="ECO:0000313" key="7">
    <source>
        <dbReference type="Proteomes" id="UP000054359"/>
    </source>
</evidence>
<evidence type="ECO:0000256" key="4">
    <source>
        <dbReference type="PIRSR" id="PIRSR606689-2"/>
    </source>
</evidence>
<evidence type="ECO:0000313" key="6">
    <source>
        <dbReference type="EMBL" id="KFM71734.1"/>
    </source>
</evidence>
<keyword evidence="5" id="KW-0812">Transmembrane</keyword>
<dbReference type="OrthoDB" id="25466at2759"/>
<dbReference type="EMBL" id="KK117907">
    <property type="protein sequence ID" value="KFM71734.1"/>
    <property type="molecule type" value="Genomic_DNA"/>
</dbReference>
<keyword evidence="2 3" id="KW-0342">GTP-binding</keyword>
<feature type="binding site" evidence="4">
    <location>
        <position position="93"/>
    </location>
    <ligand>
        <name>Mg(2+)</name>
        <dbReference type="ChEBI" id="CHEBI:18420"/>
    </ligand>
</feature>
<dbReference type="GO" id="GO:0005525">
    <property type="term" value="F:GTP binding"/>
    <property type="evidence" value="ECO:0007669"/>
    <property type="project" value="UniProtKB-KW"/>
</dbReference>
<dbReference type="Gene3D" id="3.40.50.300">
    <property type="entry name" value="P-loop containing nucleotide triphosphate hydrolases"/>
    <property type="match status" value="1"/>
</dbReference>
<feature type="binding site" evidence="4">
    <location>
        <position position="74"/>
    </location>
    <ligand>
        <name>Mg(2+)</name>
        <dbReference type="ChEBI" id="CHEBI:18420"/>
    </ligand>
</feature>
<keyword evidence="5" id="KW-0472">Membrane</keyword>
<protein>
    <submittedName>
        <fullName evidence="6">Uncharacterized protein</fullName>
    </submittedName>
</protein>
<reference evidence="6 7" key="1">
    <citation type="submission" date="2013-11" db="EMBL/GenBank/DDBJ databases">
        <title>Genome sequencing of Stegodyphus mimosarum.</title>
        <authorList>
            <person name="Bechsgaard J."/>
        </authorList>
    </citation>
    <scope>NUCLEOTIDE SEQUENCE [LARGE SCALE GENOMIC DNA]</scope>
</reference>
<evidence type="ECO:0000256" key="1">
    <source>
        <dbReference type="ARBA" id="ARBA00022741"/>
    </source>
</evidence>
<dbReference type="InterPro" id="IPR006689">
    <property type="entry name" value="Small_GTPase_ARF/SAR"/>
</dbReference>
<keyword evidence="4" id="KW-0479">Metal-binding</keyword>
<dbReference type="STRING" id="407821.A0A087U2Z5"/>
<gene>
    <name evidence="6" type="ORF">X975_09721</name>
</gene>
<dbReference type="SUPFAM" id="SSF52540">
    <property type="entry name" value="P-loop containing nucleoside triphosphate hydrolases"/>
    <property type="match status" value="1"/>
</dbReference>
<dbReference type="GO" id="GO:0046872">
    <property type="term" value="F:metal ion binding"/>
    <property type="evidence" value="ECO:0007669"/>
    <property type="project" value="UniProtKB-KW"/>
</dbReference>
<name>A0A087U2Z5_STEMI</name>
<dbReference type="AlphaFoldDB" id="A0A087U2Z5"/>
<feature type="non-terminal residue" evidence="6">
    <location>
        <position position="112"/>
    </location>
</feature>
<evidence type="ECO:0000256" key="2">
    <source>
        <dbReference type="ARBA" id="ARBA00023134"/>
    </source>
</evidence>
<accession>A0A087U2Z5</accession>
<proteinExistence type="predicted"/>
<keyword evidence="4" id="KW-0460">Magnesium</keyword>
<organism evidence="6 7">
    <name type="scientific">Stegodyphus mimosarum</name>
    <name type="common">African social velvet spider</name>
    <dbReference type="NCBI Taxonomy" id="407821"/>
    <lineage>
        <taxon>Eukaryota</taxon>
        <taxon>Metazoa</taxon>
        <taxon>Ecdysozoa</taxon>
        <taxon>Arthropoda</taxon>
        <taxon>Chelicerata</taxon>
        <taxon>Arachnida</taxon>
        <taxon>Araneae</taxon>
        <taxon>Araneomorphae</taxon>
        <taxon>Entelegynae</taxon>
        <taxon>Eresoidea</taxon>
        <taxon>Eresidae</taxon>
        <taxon>Stegodyphus</taxon>
    </lineage>
</organism>
<keyword evidence="5" id="KW-1133">Transmembrane helix</keyword>
<feature type="binding site" evidence="3">
    <location>
        <begin position="67"/>
        <end position="74"/>
    </location>
    <ligand>
        <name>GTP</name>
        <dbReference type="ChEBI" id="CHEBI:37565"/>
    </ligand>
</feature>
<dbReference type="InterPro" id="IPR027417">
    <property type="entry name" value="P-loop_NTPase"/>
</dbReference>
<dbReference type="GO" id="GO:0003924">
    <property type="term" value="F:GTPase activity"/>
    <property type="evidence" value="ECO:0007669"/>
    <property type="project" value="InterPro"/>
</dbReference>
<evidence type="ECO:0000256" key="3">
    <source>
        <dbReference type="PIRSR" id="PIRSR606689-1"/>
    </source>
</evidence>
<feature type="transmembrane region" description="Helical" evidence="5">
    <location>
        <begin position="15"/>
        <end position="39"/>
    </location>
</feature>
<sequence>MAVVSTIFSTNNNKWAKACVIIGGCAAVGFSLYSVYWYFKNRNKMIDEGFEDISMIDDSVKKILVLGLDKAGKSSFLSHLSKAEDNAHKPEHTEGFSVVSVNCKNGKTLNFW</sequence>
<keyword evidence="1 3" id="KW-0547">Nucleotide-binding</keyword>
<keyword evidence="7" id="KW-1185">Reference proteome</keyword>